<keyword evidence="4" id="KW-1185">Reference proteome</keyword>
<evidence type="ECO:0000313" key="4">
    <source>
        <dbReference type="Proteomes" id="UP000298663"/>
    </source>
</evidence>
<dbReference type="SUPFAM" id="SSF54001">
    <property type="entry name" value="Cysteine proteinases"/>
    <property type="match status" value="1"/>
</dbReference>
<comment type="caution">
    <text evidence="3">The sequence shown here is derived from an EMBL/GenBank/DDBJ whole genome shotgun (WGS) entry which is preliminary data.</text>
</comment>
<dbReference type="SMART" id="SM00848">
    <property type="entry name" value="Inhibitor_I29"/>
    <property type="match status" value="1"/>
</dbReference>
<dbReference type="Gene3D" id="1.10.287.2250">
    <property type="match status" value="1"/>
</dbReference>
<dbReference type="InterPro" id="IPR038765">
    <property type="entry name" value="Papain-like_cys_pep_sf"/>
</dbReference>
<keyword evidence="1" id="KW-0732">Signal</keyword>
<gene>
    <name evidence="3" type="ORF">L596_029559</name>
</gene>
<dbReference type="Pfam" id="PF08246">
    <property type="entry name" value="Inhibitor_I29"/>
    <property type="match status" value="1"/>
</dbReference>
<name>A0A4U5LUZ2_STECR</name>
<dbReference type="EMBL" id="AZBU02000012">
    <property type="protein sequence ID" value="TKR59956.1"/>
    <property type="molecule type" value="Genomic_DNA"/>
</dbReference>
<protein>
    <recommendedName>
        <fullName evidence="2">Cathepsin propeptide inhibitor domain-containing protein</fullName>
    </recommendedName>
</protein>
<feature type="signal peptide" evidence="1">
    <location>
        <begin position="1"/>
        <end position="26"/>
    </location>
</feature>
<dbReference type="OrthoDB" id="5855924at2759"/>
<reference evidence="3 4" key="1">
    <citation type="journal article" date="2015" name="Genome Biol.">
        <title>Comparative genomics of Steinernema reveals deeply conserved gene regulatory networks.</title>
        <authorList>
            <person name="Dillman A.R."/>
            <person name="Macchietto M."/>
            <person name="Porter C.F."/>
            <person name="Rogers A."/>
            <person name="Williams B."/>
            <person name="Antoshechkin I."/>
            <person name="Lee M.M."/>
            <person name="Goodwin Z."/>
            <person name="Lu X."/>
            <person name="Lewis E.E."/>
            <person name="Goodrich-Blair H."/>
            <person name="Stock S.P."/>
            <person name="Adams B.J."/>
            <person name="Sternberg P.W."/>
            <person name="Mortazavi A."/>
        </authorList>
    </citation>
    <scope>NUCLEOTIDE SEQUENCE [LARGE SCALE GENOMIC DNA]</scope>
    <source>
        <strain evidence="3 4">ALL</strain>
    </source>
</reference>
<organism evidence="3 4">
    <name type="scientific">Steinernema carpocapsae</name>
    <name type="common">Entomopathogenic nematode</name>
    <dbReference type="NCBI Taxonomy" id="34508"/>
    <lineage>
        <taxon>Eukaryota</taxon>
        <taxon>Metazoa</taxon>
        <taxon>Ecdysozoa</taxon>
        <taxon>Nematoda</taxon>
        <taxon>Chromadorea</taxon>
        <taxon>Rhabditida</taxon>
        <taxon>Tylenchina</taxon>
        <taxon>Panagrolaimomorpha</taxon>
        <taxon>Strongyloidoidea</taxon>
        <taxon>Steinernematidae</taxon>
        <taxon>Steinernema</taxon>
    </lineage>
</organism>
<dbReference type="InterPro" id="IPR013201">
    <property type="entry name" value="Prot_inhib_I29"/>
</dbReference>
<evidence type="ECO:0000259" key="2">
    <source>
        <dbReference type="SMART" id="SM00848"/>
    </source>
</evidence>
<feature type="domain" description="Cathepsin propeptide inhibitor" evidence="2">
    <location>
        <begin position="37"/>
        <end position="94"/>
    </location>
</feature>
<feature type="chain" id="PRO_5020187383" description="Cathepsin propeptide inhibitor domain-containing protein" evidence="1">
    <location>
        <begin position="27"/>
        <end position="105"/>
    </location>
</feature>
<dbReference type="Proteomes" id="UP000298663">
    <property type="component" value="Unassembled WGS sequence"/>
</dbReference>
<dbReference type="AlphaFoldDB" id="A0A4U5LUZ2"/>
<accession>A0A4U5LUZ2</accession>
<reference evidence="3 4" key="2">
    <citation type="journal article" date="2019" name="G3 (Bethesda)">
        <title>Hybrid Assembly of the Genome of the Entomopathogenic Nematode Steinernema carpocapsae Identifies the X-Chromosome.</title>
        <authorList>
            <person name="Serra L."/>
            <person name="Macchietto M."/>
            <person name="Macias-Munoz A."/>
            <person name="McGill C.J."/>
            <person name="Rodriguez I.M."/>
            <person name="Rodriguez B."/>
            <person name="Murad R."/>
            <person name="Mortazavi A."/>
        </authorList>
    </citation>
    <scope>NUCLEOTIDE SEQUENCE [LARGE SCALE GENOMIC DNA]</scope>
    <source>
        <strain evidence="3 4">ALL</strain>
    </source>
</reference>
<dbReference type="STRING" id="34508.A0A4U5LUZ2"/>
<evidence type="ECO:0000313" key="3">
    <source>
        <dbReference type="EMBL" id="TKR59956.1"/>
    </source>
</evidence>
<sequence length="105" mass="12062">MDEFEVNPASTMFCLILLILPLAVFSASPLVQNHVQWHSFLVTHNKTYSSQAEYSKRLGIFMENLKFAKERSKIEEGTATFGWNKFSDMTPEEFQKVSISYKSTS</sequence>
<proteinExistence type="predicted"/>
<evidence type="ECO:0000256" key="1">
    <source>
        <dbReference type="SAM" id="SignalP"/>
    </source>
</evidence>